<dbReference type="AlphaFoldDB" id="A0A7Y9GM10"/>
<dbReference type="Proteomes" id="UP000576969">
    <property type="component" value="Unassembled WGS sequence"/>
</dbReference>
<evidence type="ECO:0000313" key="1">
    <source>
        <dbReference type="EMBL" id="NYE18978.1"/>
    </source>
</evidence>
<gene>
    <name evidence="1" type="ORF">BJ991_001006</name>
</gene>
<protein>
    <submittedName>
        <fullName evidence="1">Uncharacterized protein</fullName>
    </submittedName>
</protein>
<proteinExistence type="predicted"/>
<accession>A0A7Y9GM10</accession>
<organism evidence="1 2">
    <name type="scientific">Microbacterium immunditiarum</name>
    <dbReference type="NCBI Taxonomy" id="337480"/>
    <lineage>
        <taxon>Bacteria</taxon>
        <taxon>Bacillati</taxon>
        <taxon>Actinomycetota</taxon>
        <taxon>Actinomycetes</taxon>
        <taxon>Micrococcales</taxon>
        <taxon>Microbacteriaceae</taxon>
        <taxon>Microbacterium</taxon>
    </lineage>
</organism>
<comment type="caution">
    <text evidence="1">The sequence shown here is derived from an EMBL/GenBank/DDBJ whole genome shotgun (WGS) entry which is preliminary data.</text>
</comment>
<reference evidence="1 2" key="1">
    <citation type="submission" date="2020-07" db="EMBL/GenBank/DDBJ databases">
        <title>Sequencing the genomes of 1000 actinobacteria strains.</title>
        <authorList>
            <person name="Klenk H.-P."/>
        </authorList>
    </citation>
    <scope>NUCLEOTIDE SEQUENCE [LARGE SCALE GENOMIC DNA]</scope>
    <source>
        <strain evidence="1 2">DSM 24662</strain>
    </source>
</reference>
<name>A0A7Y9GM10_9MICO</name>
<keyword evidence="2" id="KW-1185">Reference proteome</keyword>
<dbReference type="EMBL" id="JACCBV010000001">
    <property type="protein sequence ID" value="NYE18978.1"/>
    <property type="molecule type" value="Genomic_DNA"/>
</dbReference>
<evidence type="ECO:0000313" key="2">
    <source>
        <dbReference type="Proteomes" id="UP000576969"/>
    </source>
</evidence>
<dbReference type="RefSeq" id="WP_179488011.1">
    <property type="nucleotide sequence ID" value="NZ_JACCBV010000001.1"/>
</dbReference>
<sequence length="145" mass="15701">MIDEVTQAWPDGVDGEWVRLGVENVGKTAAMGCVGRLSEVHTDGVLRPDVDPVQLRWAGVPRSRGFAPLDLRPGQREYLNVVMRHSDGAWHLATFEDPDFDRAFTTDLAVGARHELHIAVFAGNARAAAVLTVDGSSGTVAITLR</sequence>